<dbReference type="WBParaSite" id="NBR_0000525101-mRNA-1">
    <property type="protein sequence ID" value="NBR_0000525101-mRNA-1"/>
    <property type="gene ID" value="NBR_0000525101"/>
</dbReference>
<dbReference type="Pfam" id="PF16004">
    <property type="entry name" value="EFTUD2"/>
    <property type="match status" value="1"/>
</dbReference>
<protein>
    <submittedName>
        <fullName evidence="4">EFTUD2 domain-containing protein</fullName>
    </submittedName>
</protein>
<evidence type="ECO:0000313" key="2">
    <source>
        <dbReference type="EMBL" id="VDL68841.1"/>
    </source>
</evidence>
<sequence>MYHWQGMPKKMLMRVVNRSEEMDDDAEEIPQNQIVLHEDKKYYATALEVYGENVETIVQEEDAQPLTEPII</sequence>
<name>A0A0N4XRU9_NIPBR</name>
<feature type="domain" description="116kDa U5 small nuclear ribonucleoprotein component N-terminal" evidence="1">
    <location>
        <begin position="17"/>
        <end position="71"/>
    </location>
</feature>
<dbReference type="STRING" id="27835.A0A0N4XRU9"/>
<proteinExistence type="predicted"/>
<dbReference type="EMBL" id="UYSL01012098">
    <property type="protein sequence ID" value="VDL68841.1"/>
    <property type="molecule type" value="Genomic_DNA"/>
</dbReference>
<dbReference type="AlphaFoldDB" id="A0A0N4XRU9"/>
<dbReference type="Proteomes" id="UP000271162">
    <property type="component" value="Unassembled WGS sequence"/>
</dbReference>
<keyword evidence="3" id="KW-1185">Reference proteome</keyword>
<evidence type="ECO:0000313" key="3">
    <source>
        <dbReference type="Proteomes" id="UP000271162"/>
    </source>
</evidence>
<evidence type="ECO:0000313" key="4">
    <source>
        <dbReference type="WBParaSite" id="NBR_0000525101-mRNA-1"/>
    </source>
</evidence>
<reference evidence="2 3" key="2">
    <citation type="submission" date="2018-11" db="EMBL/GenBank/DDBJ databases">
        <authorList>
            <consortium name="Pathogen Informatics"/>
        </authorList>
    </citation>
    <scope>NUCLEOTIDE SEQUENCE [LARGE SCALE GENOMIC DNA]</scope>
</reference>
<reference evidence="4" key="1">
    <citation type="submission" date="2017-02" db="UniProtKB">
        <authorList>
            <consortium name="WormBaseParasite"/>
        </authorList>
    </citation>
    <scope>IDENTIFICATION</scope>
</reference>
<accession>A0A0N4XRU9</accession>
<organism evidence="4">
    <name type="scientific">Nippostrongylus brasiliensis</name>
    <name type="common">Rat hookworm</name>
    <dbReference type="NCBI Taxonomy" id="27835"/>
    <lineage>
        <taxon>Eukaryota</taxon>
        <taxon>Metazoa</taxon>
        <taxon>Ecdysozoa</taxon>
        <taxon>Nematoda</taxon>
        <taxon>Chromadorea</taxon>
        <taxon>Rhabditida</taxon>
        <taxon>Rhabditina</taxon>
        <taxon>Rhabditomorpha</taxon>
        <taxon>Strongyloidea</taxon>
        <taxon>Heligmosomidae</taxon>
        <taxon>Nippostrongylus</taxon>
    </lineage>
</organism>
<gene>
    <name evidence="2" type="ORF">NBR_LOCUS5252</name>
</gene>
<evidence type="ECO:0000259" key="1">
    <source>
        <dbReference type="Pfam" id="PF16004"/>
    </source>
</evidence>
<dbReference type="InterPro" id="IPR031950">
    <property type="entry name" value="EFTUD2_N"/>
</dbReference>